<protein>
    <recommendedName>
        <fullName evidence="1">NADH:flavin oxidoreductase/NADH oxidase N-terminal domain-containing protein</fullName>
    </recommendedName>
</protein>
<dbReference type="SUPFAM" id="SSF51395">
    <property type="entry name" value="FMN-linked oxidoreductases"/>
    <property type="match status" value="1"/>
</dbReference>
<proteinExistence type="predicted"/>
<dbReference type="InterPro" id="IPR013785">
    <property type="entry name" value="Aldolase_TIM"/>
</dbReference>
<dbReference type="CDD" id="cd02933">
    <property type="entry name" value="OYE_like_FMN"/>
    <property type="match status" value="1"/>
</dbReference>
<reference evidence="2" key="2">
    <citation type="journal article" date="2023" name="IMA Fungus">
        <title>Comparative genomic study of the Penicillium genus elucidates a diverse pangenome and 15 lateral gene transfer events.</title>
        <authorList>
            <person name="Petersen C."/>
            <person name="Sorensen T."/>
            <person name="Nielsen M.R."/>
            <person name="Sondergaard T.E."/>
            <person name="Sorensen J.L."/>
            <person name="Fitzpatrick D.A."/>
            <person name="Frisvad J.C."/>
            <person name="Nielsen K.L."/>
        </authorList>
    </citation>
    <scope>NUCLEOTIDE SEQUENCE</scope>
    <source>
        <strain evidence="2">IBT 20477</strain>
    </source>
</reference>
<dbReference type="GO" id="GO:0010181">
    <property type="term" value="F:FMN binding"/>
    <property type="evidence" value="ECO:0007669"/>
    <property type="project" value="InterPro"/>
</dbReference>
<feature type="domain" description="NADH:flavin oxidoreductase/NADH oxidase N-terminal" evidence="1">
    <location>
        <begin position="3"/>
        <end position="319"/>
    </location>
</feature>
<dbReference type="Proteomes" id="UP001150942">
    <property type="component" value="Unassembled WGS sequence"/>
</dbReference>
<dbReference type="InterPro" id="IPR045247">
    <property type="entry name" value="Oye-like"/>
</dbReference>
<evidence type="ECO:0000313" key="2">
    <source>
        <dbReference type="EMBL" id="KAJ5192623.1"/>
    </source>
</evidence>
<dbReference type="InterPro" id="IPR001155">
    <property type="entry name" value="OxRdtase_FMN_N"/>
</dbReference>
<dbReference type="PANTHER" id="PTHR22893">
    <property type="entry name" value="NADH OXIDOREDUCTASE-RELATED"/>
    <property type="match status" value="1"/>
</dbReference>
<dbReference type="PANTHER" id="PTHR22893:SF91">
    <property type="entry name" value="NADPH DEHYDROGENASE 2-RELATED"/>
    <property type="match status" value="1"/>
</dbReference>
<sequence>MTKLFQPLKVGAMSLQHRVVMAPLTRFRADDNHVQLPMAVEYYCQRASVPGTLLIAEASLISPTHGGVPNAPGVWNEAQVAGWKKVVDAVHARGCYIVCQLLAPGRAADATTLQKERGYDFLSSSPIPLTDVSPVPREMSEDQIQGAITDYANAAKNSIRAGFDDTCNRRTDKWGGSIQNRARFGIEVATAIANAIGADKLGYRISPWSSFQGMRMADPVPQLSYLIEELKGLKLGYLHVIESRVNNNVDVERTESIEFTLDIWGQIPPVLVAGGFDAHSAKSAVDSEYRNNDVAVVFGRHFLANPDLPFRIQHGLDLNKYHRPSFYTPMTRTGYTDYPFSADYLAINNV</sequence>
<accession>A0A9W9M8E5</accession>
<evidence type="ECO:0000259" key="1">
    <source>
        <dbReference type="Pfam" id="PF00724"/>
    </source>
</evidence>
<name>A0A9W9M8E5_9EURO</name>
<organism evidence="2 3">
    <name type="scientific">Penicillium cf. viridicatum</name>
    <dbReference type="NCBI Taxonomy" id="2972119"/>
    <lineage>
        <taxon>Eukaryota</taxon>
        <taxon>Fungi</taxon>
        <taxon>Dikarya</taxon>
        <taxon>Ascomycota</taxon>
        <taxon>Pezizomycotina</taxon>
        <taxon>Eurotiomycetes</taxon>
        <taxon>Eurotiomycetidae</taxon>
        <taxon>Eurotiales</taxon>
        <taxon>Aspergillaceae</taxon>
        <taxon>Penicillium</taxon>
    </lineage>
</organism>
<reference evidence="2" key="1">
    <citation type="submission" date="2022-11" db="EMBL/GenBank/DDBJ databases">
        <authorList>
            <person name="Petersen C."/>
        </authorList>
    </citation>
    <scope>NUCLEOTIDE SEQUENCE</scope>
    <source>
        <strain evidence="2">IBT 20477</strain>
    </source>
</reference>
<keyword evidence="3" id="KW-1185">Reference proteome</keyword>
<dbReference type="GO" id="GO:0003959">
    <property type="term" value="F:NADPH dehydrogenase activity"/>
    <property type="evidence" value="ECO:0007669"/>
    <property type="project" value="TreeGrafter"/>
</dbReference>
<gene>
    <name evidence="2" type="ORF">N7449_008765</name>
</gene>
<evidence type="ECO:0000313" key="3">
    <source>
        <dbReference type="Proteomes" id="UP001150942"/>
    </source>
</evidence>
<dbReference type="Gene3D" id="3.20.20.70">
    <property type="entry name" value="Aldolase class I"/>
    <property type="match status" value="2"/>
</dbReference>
<dbReference type="AlphaFoldDB" id="A0A9W9M8E5"/>
<dbReference type="EMBL" id="JAPQKQ010000006">
    <property type="protein sequence ID" value="KAJ5192623.1"/>
    <property type="molecule type" value="Genomic_DNA"/>
</dbReference>
<dbReference type="Pfam" id="PF00724">
    <property type="entry name" value="Oxidored_FMN"/>
    <property type="match status" value="1"/>
</dbReference>
<comment type="caution">
    <text evidence="2">The sequence shown here is derived from an EMBL/GenBank/DDBJ whole genome shotgun (WGS) entry which is preliminary data.</text>
</comment>
<dbReference type="OrthoDB" id="276546at2759"/>